<organism evidence="1">
    <name type="scientific">viral metagenome</name>
    <dbReference type="NCBI Taxonomy" id="1070528"/>
    <lineage>
        <taxon>unclassified sequences</taxon>
        <taxon>metagenomes</taxon>
        <taxon>organismal metagenomes</taxon>
    </lineage>
</organism>
<proteinExistence type="predicted"/>
<evidence type="ECO:0000313" key="1">
    <source>
        <dbReference type="EMBL" id="QHT24267.1"/>
    </source>
</evidence>
<reference evidence="1" key="1">
    <citation type="journal article" date="2020" name="Nature">
        <title>Giant virus diversity and host interactions through global metagenomics.</title>
        <authorList>
            <person name="Schulz F."/>
            <person name="Roux S."/>
            <person name="Paez-Espino D."/>
            <person name="Jungbluth S."/>
            <person name="Walsh D.A."/>
            <person name="Denef V.J."/>
            <person name="McMahon K.D."/>
            <person name="Konstantinidis K.T."/>
            <person name="Eloe-Fadrosh E.A."/>
            <person name="Kyrpides N.C."/>
            <person name="Woyke T."/>
        </authorList>
    </citation>
    <scope>NUCLEOTIDE SEQUENCE</scope>
    <source>
        <strain evidence="1">GVMAG-M-3300023179-138</strain>
    </source>
</reference>
<dbReference type="EMBL" id="MN739743">
    <property type="protein sequence ID" value="QHT24267.1"/>
    <property type="molecule type" value="Genomic_DNA"/>
</dbReference>
<name>A0A6C0E523_9ZZZZ</name>
<protein>
    <submittedName>
        <fullName evidence="1">Uncharacterized protein</fullName>
    </submittedName>
</protein>
<dbReference type="AlphaFoldDB" id="A0A6C0E523"/>
<accession>A0A6C0E523</accession>
<sequence>MGMNVTYGTGPPPETNTEITTYMWPRFLGEFDHGALTFRAWYLVNSDTWIECPDIVAPPLVCYAERSRVRRDGDMTVFATGAWRINRA</sequence>